<accession>A0A1U7Z0Y1</accession>
<proteinExistence type="predicted"/>
<evidence type="ECO:0000256" key="6">
    <source>
        <dbReference type="ARBA" id="ARBA00022918"/>
    </source>
</evidence>
<keyword evidence="3" id="KW-0540">Nuclease</keyword>
<reference evidence="9" key="2">
    <citation type="submission" date="2025-08" db="UniProtKB">
        <authorList>
            <consortium name="RefSeq"/>
        </authorList>
    </citation>
    <scope>IDENTIFICATION</scope>
    <source>
        <tissue evidence="9">Leaf</tissue>
    </source>
</reference>
<dbReference type="STRING" id="4096.A0A1U7Z0Y1"/>
<feature type="domain" description="Reverse transcriptase RNase H-like" evidence="7">
    <location>
        <begin position="1"/>
        <end position="66"/>
    </location>
</feature>
<dbReference type="InterPro" id="IPR041373">
    <property type="entry name" value="RT_RNaseH"/>
</dbReference>
<dbReference type="RefSeq" id="XP_009805034.1">
    <property type="nucleotide sequence ID" value="XM_009806732.1"/>
</dbReference>
<keyword evidence="8" id="KW-1185">Reference proteome</keyword>
<dbReference type="eggNOG" id="KOG0017">
    <property type="taxonomic scope" value="Eukaryota"/>
</dbReference>
<dbReference type="InterPro" id="IPR043502">
    <property type="entry name" value="DNA/RNA_pol_sf"/>
</dbReference>
<evidence type="ECO:0000259" key="7">
    <source>
        <dbReference type="Pfam" id="PF17917"/>
    </source>
</evidence>
<reference evidence="8" key="1">
    <citation type="journal article" date="2013" name="Genome Biol.">
        <title>Reference genomes and transcriptomes of Nicotiana sylvestris and Nicotiana tomentosiformis.</title>
        <authorList>
            <person name="Sierro N."/>
            <person name="Battey J.N."/>
            <person name="Ouadi S."/>
            <person name="Bovet L."/>
            <person name="Goepfert S."/>
            <person name="Bakaher N."/>
            <person name="Peitsch M.C."/>
            <person name="Ivanov N.V."/>
        </authorList>
    </citation>
    <scope>NUCLEOTIDE SEQUENCE [LARGE SCALE GENOMIC DNA]</scope>
</reference>
<evidence type="ECO:0000256" key="2">
    <source>
        <dbReference type="ARBA" id="ARBA00022695"/>
    </source>
</evidence>
<keyword evidence="5" id="KW-0378">Hydrolase</keyword>
<keyword evidence="6" id="KW-0695">RNA-directed DNA polymerase</keyword>
<evidence type="ECO:0000256" key="5">
    <source>
        <dbReference type="ARBA" id="ARBA00022801"/>
    </source>
</evidence>
<dbReference type="GO" id="GO:0016787">
    <property type="term" value="F:hydrolase activity"/>
    <property type="evidence" value="ECO:0007669"/>
    <property type="project" value="UniProtKB-KW"/>
</dbReference>
<dbReference type="CDD" id="cd09274">
    <property type="entry name" value="RNase_HI_RT_Ty3"/>
    <property type="match status" value="1"/>
</dbReference>
<dbReference type="PANTHER" id="PTHR34072:SF57">
    <property type="entry name" value="RNA-DIRECTED DNA POLYMERASE"/>
    <property type="match status" value="1"/>
</dbReference>
<keyword evidence="4" id="KW-0255">Endonuclease</keyword>
<evidence type="ECO:0000256" key="4">
    <source>
        <dbReference type="ARBA" id="ARBA00022759"/>
    </source>
</evidence>
<evidence type="ECO:0000313" key="9">
    <source>
        <dbReference type="RefSeq" id="XP_009805034.1"/>
    </source>
</evidence>
<keyword evidence="1" id="KW-0808">Transferase</keyword>
<sequence length="151" mass="17765">MNDAQVNYIVTENELFAIVFAMEKFQPYLMDTKVIVHTEHVVLKYLMRKKHCKERLIWWVLLLKEFDLEIQDRKGSENQLADHLSQLEEEGTSHDGLEINDSFPDEQLLAISMTGMPWFVDLANYLMSGIVPDEFSSNQTKKLKRDCLDYY</sequence>
<evidence type="ECO:0000256" key="1">
    <source>
        <dbReference type="ARBA" id="ARBA00022679"/>
    </source>
</evidence>
<protein>
    <submittedName>
        <fullName evidence="9">Uncharacterized protein LOC104250158</fullName>
    </submittedName>
</protein>
<name>A0A1U7Z0Y1_NICSY</name>
<evidence type="ECO:0000313" key="8">
    <source>
        <dbReference type="Proteomes" id="UP000189701"/>
    </source>
</evidence>
<dbReference type="PANTHER" id="PTHR34072">
    <property type="entry name" value="ENZYMATIC POLYPROTEIN-RELATED"/>
    <property type="match status" value="1"/>
</dbReference>
<dbReference type="GO" id="GO:0004519">
    <property type="term" value="F:endonuclease activity"/>
    <property type="evidence" value="ECO:0007669"/>
    <property type="project" value="UniProtKB-KW"/>
</dbReference>
<gene>
    <name evidence="9" type="primary">LOC104250158</name>
</gene>
<organism evidence="8 9">
    <name type="scientific">Nicotiana sylvestris</name>
    <name type="common">Wood tobacco</name>
    <name type="synonym">South American tobacco</name>
    <dbReference type="NCBI Taxonomy" id="4096"/>
    <lineage>
        <taxon>Eukaryota</taxon>
        <taxon>Viridiplantae</taxon>
        <taxon>Streptophyta</taxon>
        <taxon>Embryophyta</taxon>
        <taxon>Tracheophyta</taxon>
        <taxon>Spermatophyta</taxon>
        <taxon>Magnoliopsida</taxon>
        <taxon>eudicotyledons</taxon>
        <taxon>Gunneridae</taxon>
        <taxon>Pentapetalae</taxon>
        <taxon>asterids</taxon>
        <taxon>lamiids</taxon>
        <taxon>Solanales</taxon>
        <taxon>Solanaceae</taxon>
        <taxon>Nicotianoideae</taxon>
        <taxon>Nicotianeae</taxon>
        <taxon>Nicotiana</taxon>
    </lineage>
</organism>
<dbReference type="SUPFAM" id="SSF56672">
    <property type="entry name" value="DNA/RNA polymerases"/>
    <property type="match status" value="1"/>
</dbReference>
<evidence type="ECO:0000256" key="3">
    <source>
        <dbReference type="ARBA" id="ARBA00022722"/>
    </source>
</evidence>
<dbReference type="GO" id="GO:0003964">
    <property type="term" value="F:RNA-directed DNA polymerase activity"/>
    <property type="evidence" value="ECO:0007669"/>
    <property type="project" value="UniProtKB-KW"/>
</dbReference>
<keyword evidence="2" id="KW-0548">Nucleotidyltransferase</keyword>
<dbReference type="Proteomes" id="UP000189701">
    <property type="component" value="Unplaced"/>
</dbReference>
<dbReference type="AlphaFoldDB" id="A0A1U7Z0Y1"/>
<dbReference type="Pfam" id="PF17917">
    <property type="entry name" value="RT_RNaseH"/>
    <property type="match status" value="1"/>
</dbReference>